<name>A0A7Z2NTS7_9SPHN</name>
<evidence type="ECO:0000256" key="1">
    <source>
        <dbReference type="ARBA" id="ARBA00009759"/>
    </source>
</evidence>
<comment type="cofactor">
    <cofactor evidence="5">
        <name>Mg(2+)</name>
        <dbReference type="ChEBI" id="CHEBI:18420"/>
    </cofactor>
</comment>
<dbReference type="SUPFAM" id="SSF56655">
    <property type="entry name" value="Carbohydrate phosphatase"/>
    <property type="match status" value="1"/>
</dbReference>
<dbReference type="Gene3D" id="3.40.190.80">
    <property type="match status" value="1"/>
</dbReference>
<dbReference type="GO" id="GO:0008934">
    <property type="term" value="F:inositol monophosphate 1-phosphatase activity"/>
    <property type="evidence" value="ECO:0007669"/>
    <property type="project" value="TreeGrafter"/>
</dbReference>
<dbReference type="Proteomes" id="UP000464468">
    <property type="component" value="Chromosome"/>
</dbReference>
<comment type="similarity">
    <text evidence="1">Belongs to the inositol monophosphatase superfamily.</text>
</comment>
<evidence type="ECO:0000256" key="3">
    <source>
        <dbReference type="ARBA" id="ARBA00022801"/>
    </source>
</evidence>
<dbReference type="Gene3D" id="3.30.540.10">
    <property type="entry name" value="Fructose-1,6-Bisphosphatase, subunit A, domain 1"/>
    <property type="match status" value="1"/>
</dbReference>
<protein>
    <submittedName>
        <fullName evidence="6">3'(2'),5'-bisphosphate nucleotidase CysQ</fullName>
    </submittedName>
</protein>
<dbReference type="InterPro" id="IPR020583">
    <property type="entry name" value="Inositol_monoP_metal-BS"/>
</dbReference>
<evidence type="ECO:0000256" key="2">
    <source>
        <dbReference type="ARBA" id="ARBA00022723"/>
    </source>
</evidence>
<keyword evidence="2 5" id="KW-0479">Metal-binding</keyword>
<evidence type="ECO:0000313" key="6">
    <source>
        <dbReference type="EMBL" id="QHL89718.1"/>
    </source>
</evidence>
<feature type="binding site" evidence="5">
    <location>
        <position position="199"/>
    </location>
    <ligand>
        <name>Mg(2+)</name>
        <dbReference type="ChEBI" id="CHEBI:18420"/>
        <label>1</label>
        <note>catalytic</note>
    </ligand>
</feature>
<dbReference type="CDD" id="cd01638">
    <property type="entry name" value="CysQ"/>
    <property type="match status" value="1"/>
</dbReference>
<dbReference type="PANTHER" id="PTHR20854:SF4">
    <property type="entry name" value="INOSITOL-1-MONOPHOSPHATASE-RELATED"/>
    <property type="match status" value="1"/>
</dbReference>
<dbReference type="GO" id="GO:0046872">
    <property type="term" value="F:metal ion binding"/>
    <property type="evidence" value="ECO:0007669"/>
    <property type="project" value="UniProtKB-KW"/>
</dbReference>
<dbReference type="PANTHER" id="PTHR20854">
    <property type="entry name" value="INOSITOL MONOPHOSPHATASE"/>
    <property type="match status" value="1"/>
</dbReference>
<evidence type="ECO:0000313" key="7">
    <source>
        <dbReference type="Proteomes" id="UP000464468"/>
    </source>
</evidence>
<accession>A0A7Z2NTS7</accession>
<evidence type="ECO:0000256" key="5">
    <source>
        <dbReference type="PIRSR" id="PIRSR600760-2"/>
    </source>
</evidence>
<reference evidence="6 7" key="1">
    <citation type="submission" date="2020-01" db="EMBL/GenBank/DDBJ databases">
        <title>Sphingomonas sp. C33 whole genome sequece.</title>
        <authorList>
            <person name="Park C."/>
        </authorList>
    </citation>
    <scope>NUCLEOTIDE SEQUENCE [LARGE SCALE GENOMIC DNA]</scope>
    <source>
        <strain evidence="6 7">C33</strain>
    </source>
</reference>
<dbReference type="PROSITE" id="PS00630">
    <property type="entry name" value="IMP_2"/>
    <property type="match status" value="1"/>
</dbReference>
<dbReference type="RefSeq" id="WP_160591230.1">
    <property type="nucleotide sequence ID" value="NZ_CP047895.1"/>
</dbReference>
<feature type="binding site" evidence="5">
    <location>
        <position position="66"/>
    </location>
    <ligand>
        <name>Mg(2+)</name>
        <dbReference type="ChEBI" id="CHEBI:18420"/>
        <label>1</label>
        <note>catalytic</note>
    </ligand>
</feature>
<dbReference type="GO" id="GO:0007165">
    <property type="term" value="P:signal transduction"/>
    <property type="evidence" value="ECO:0007669"/>
    <property type="project" value="TreeGrafter"/>
</dbReference>
<keyword evidence="4 5" id="KW-0460">Magnesium</keyword>
<dbReference type="InterPro" id="IPR000760">
    <property type="entry name" value="Inositol_monophosphatase-like"/>
</dbReference>
<proteinExistence type="inferred from homology"/>
<dbReference type="EMBL" id="CP047895">
    <property type="protein sequence ID" value="QHL89718.1"/>
    <property type="molecule type" value="Genomic_DNA"/>
</dbReference>
<feature type="binding site" evidence="5">
    <location>
        <position position="87"/>
    </location>
    <ligand>
        <name>Mg(2+)</name>
        <dbReference type="ChEBI" id="CHEBI:18420"/>
        <label>1</label>
        <note>catalytic</note>
    </ligand>
</feature>
<sequence>MADRLIDAVAAIAGEAGALAIGRARAGFTTWEKAPGQPVCDVDLDVDALLKRRLSALDPEAGWLSEETADSADRLARPRTWMVDPIDGTRDFIRGRPGWAISIALVARGQAVLGVLAAPARGELWRAELGGGAWLNGRRLAVADRQALPGARVPADMLPADDADLVAVPRPNSIALRIAMIAAGEVDLVASLRWGREWDIAAAALIAGEAGAVVTDALGAPIGWNSPTAELFGVLAAVPGIHDAARARLSERAARAARRD</sequence>
<dbReference type="KEGG" id="schy:GVO57_01350"/>
<keyword evidence="7" id="KW-1185">Reference proteome</keyword>
<dbReference type="GO" id="GO:0006020">
    <property type="term" value="P:inositol metabolic process"/>
    <property type="evidence" value="ECO:0007669"/>
    <property type="project" value="TreeGrafter"/>
</dbReference>
<keyword evidence="3" id="KW-0378">Hydrolase</keyword>
<feature type="binding site" evidence="5">
    <location>
        <position position="86"/>
    </location>
    <ligand>
        <name>Mg(2+)</name>
        <dbReference type="ChEBI" id="CHEBI:18420"/>
        <label>1</label>
        <note>catalytic</note>
    </ligand>
</feature>
<gene>
    <name evidence="6" type="ORF">GVO57_01350</name>
</gene>
<dbReference type="PROSITE" id="PS00629">
    <property type="entry name" value="IMP_1"/>
    <property type="match status" value="1"/>
</dbReference>
<dbReference type="AlphaFoldDB" id="A0A7Z2NTS7"/>
<feature type="binding site" evidence="5">
    <location>
        <position position="84"/>
    </location>
    <ligand>
        <name>Mg(2+)</name>
        <dbReference type="ChEBI" id="CHEBI:18420"/>
        <label>1</label>
        <note>catalytic</note>
    </ligand>
</feature>
<dbReference type="GO" id="GO:0046854">
    <property type="term" value="P:phosphatidylinositol phosphate biosynthetic process"/>
    <property type="evidence" value="ECO:0007669"/>
    <property type="project" value="InterPro"/>
</dbReference>
<dbReference type="Pfam" id="PF00459">
    <property type="entry name" value="Inositol_P"/>
    <property type="match status" value="1"/>
</dbReference>
<dbReference type="InterPro" id="IPR020550">
    <property type="entry name" value="Inositol_monophosphatase_CS"/>
</dbReference>
<evidence type="ECO:0000256" key="4">
    <source>
        <dbReference type="ARBA" id="ARBA00022842"/>
    </source>
</evidence>
<organism evidence="6 7">
    <name type="scientific">Sphingomonas changnyeongensis</name>
    <dbReference type="NCBI Taxonomy" id="2698679"/>
    <lineage>
        <taxon>Bacteria</taxon>
        <taxon>Pseudomonadati</taxon>
        <taxon>Pseudomonadota</taxon>
        <taxon>Alphaproteobacteria</taxon>
        <taxon>Sphingomonadales</taxon>
        <taxon>Sphingomonadaceae</taxon>
        <taxon>Sphingomonas</taxon>
    </lineage>
</organism>
<dbReference type="PRINTS" id="PR00377">
    <property type="entry name" value="IMPHPHTASES"/>
</dbReference>